<protein>
    <submittedName>
        <fullName evidence="5">SERPIN domain-containing protein</fullName>
    </submittedName>
</protein>
<comment type="similarity">
    <text evidence="1 2">Belongs to the serpin family.</text>
</comment>
<dbReference type="GO" id="GO:0005615">
    <property type="term" value="C:extracellular space"/>
    <property type="evidence" value="ECO:0007669"/>
    <property type="project" value="InterPro"/>
</dbReference>
<accession>A0A1I8A9T1</accession>
<dbReference type="InterPro" id="IPR000215">
    <property type="entry name" value="Serpin_fam"/>
</dbReference>
<sequence>MSKISAQISDSLFRLALSALNERPDESAVVSPFSIAMAMAAANLGAKENTTKEITDVLFSGIPKNQITAWFRERLIALKDDYSPLSIASAIYLEKTLDLLDRYQIDLAQNFDSSVEKVDFSNDSRTQVAVINGYVEKATNGKIKELFSGQSITPLTRVVLVNALYLNARFDSKFDKQMTHEDIFNNEDGSTKEVPNMNGTKNGQFFENEDFAYAEIPFKNGGFSFFLIVPKTGRLSDLKEQFSSGNHSISSTDSGSEYIPYIHMTLPKFKAEASFDLAYTLQKLGVVDFFTPGAANLSGITGAALNADAVVHKAVFELHEEGVEAAAATGISIMLLSATIEESTEERFIKADRPFLYGVAYKGAPLFLGQFY</sequence>
<dbReference type="SMART" id="SM00093">
    <property type="entry name" value="SERPIN"/>
    <property type="match status" value="1"/>
</dbReference>
<evidence type="ECO:0000259" key="3">
    <source>
        <dbReference type="SMART" id="SM00093"/>
    </source>
</evidence>
<dbReference type="InterPro" id="IPR036186">
    <property type="entry name" value="Serpin_sf"/>
</dbReference>
<dbReference type="Gene3D" id="3.30.497.10">
    <property type="entry name" value="Antithrombin, subunit I, domain 2"/>
    <property type="match status" value="1"/>
</dbReference>
<proteinExistence type="inferred from homology"/>
<dbReference type="AlphaFoldDB" id="A0A1I8A9T1"/>
<evidence type="ECO:0000256" key="1">
    <source>
        <dbReference type="ARBA" id="ARBA00009500"/>
    </source>
</evidence>
<dbReference type="Pfam" id="PF00079">
    <property type="entry name" value="Serpin"/>
    <property type="match status" value="1"/>
</dbReference>
<dbReference type="PROSITE" id="PS00284">
    <property type="entry name" value="SERPIN"/>
    <property type="match status" value="1"/>
</dbReference>
<organism evidence="4 5">
    <name type="scientific">Steinernema glaseri</name>
    <dbReference type="NCBI Taxonomy" id="37863"/>
    <lineage>
        <taxon>Eukaryota</taxon>
        <taxon>Metazoa</taxon>
        <taxon>Ecdysozoa</taxon>
        <taxon>Nematoda</taxon>
        <taxon>Chromadorea</taxon>
        <taxon>Rhabditida</taxon>
        <taxon>Tylenchina</taxon>
        <taxon>Panagrolaimomorpha</taxon>
        <taxon>Strongyloidoidea</taxon>
        <taxon>Steinernematidae</taxon>
        <taxon>Steinernema</taxon>
    </lineage>
</organism>
<dbReference type="SUPFAM" id="SSF56574">
    <property type="entry name" value="Serpins"/>
    <property type="match status" value="1"/>
</dbReference>
<dbReference type="Gene3D" id="2.30.39.10">
    <property type="entry name" value="Alpha-1-antitrypsin, domain 1"/>
    <property type="match status" value="1"/>
</dbReference>
<evidence type="ECO:0000256" key="2">
    <source>
        <dbReference type="RuleBase" id="RU000411"/>
    </source>
</evidence>
<name>A0A1I8A9T1_9BILA</name>
<dbReference type="CDD" id="cd00172">
    <property type="entry name" value="serpin"/>
    <property type="match status" value="1"/>
</dbReference>
<dbReference type="InterPro" id="IPR023796">
    <property type="entry name" value="Serpin_dom"/>
</dbReference>
<dbReference type="InterPro" id="IPR023795">
    <property type="entry name" value="Serpin_CS"/>
</dbReference>
<feature type="domain" description="Serpin" evidence="3">
    <location>
        <begin position="13"/>
        <end position="372"/>
    </location>
</feature>
<dbReference type="PANTHER" id="PTHR11461">
    <property type="entry name" value="SERINE PROTEASE INHIBITOR, SERPIN"/>
    <property type="match status" value="1"/>
</dbReference>
<dbReference type="InterPro" id="IPR042185">
    <property type="entry name" value="Serpin_sf_2"/>
</dbReference>
<dbReference type="Proteomes" id="UP000095287">
    <property type="component" value="Unplaced"/>
</dbReference>
<evidence type="ECO:0000313" key="4">
    <source>
        <dbReference type="Proteomes" id="UP000095287"/>
    </source>
</evidence>
<dbReference type="GO" id="GO:0004867">
    <property type="term" value="F:serine-type endopeptidase inhibitor activity"/>
    <property type="evidence" value="ECO:0007669"/>
    <property type="project" value="InterPro"/>
</dbReference>
<dbReference type="WBParaSite" id="L893_g3704.t1">
    <property type="protein sequence ID" value="L893_g3704.t1"/>
    <property type="gene ID" value="L893_g3704"/>
</dbReference>
<evidence type="ECO:0000313" key="5">
    <source>
        <dbReference type="WBParaSite" id="L893_g3704.t1"/>
    </source>
</evidence>
<dbReference type="InterPro" id="IPR042178">
    <property type="entry name" value="Serpin_sf_1"/>
</dbReference>
<keyword evidence="4" id="KW-1185">Reference proteome</keyword>
<dbReference type="PANTHER" id="PTHR11461:SF211">
    <property type="entry name" value="GH10112P-RELATED"/>
    <property type="match status" value="1"/>
</dbReference>
<reference evidence="5" key="1">
    <citation type="submission" date="2016-11" db="UniProtKB">
        <authorList>
            <consortium name="WormBaseParasite"/>
        </authorList>
    </citation>
    <scope>IDENTIFICATION</scope>
</reference>